<gene>
    <name evidence="3" type="ORF">BDV98DRAFT_567695</name>
</gene>
<keyword evidence="4" id="KW-1185">Reference proteome</keyword>
<dbReference type="Proteomes" id="UP000305067">
    <property type="component" value="Unassembled WGS sequence"/>
</dbReference>
<evidence type="ECO:0000313" key="3">
    <source>
        <dbReference type="EMBL" id="TFL01198.1"/>
    </source>
</evidence>
<accession>A0A5C3QIR0</accession>
<keyword evidence="2" id="KW-0732">Signal</keyword>
<proteinExistence type="predicted"/>
<organism evidence="3 4">
    <name type="scientific">Pterulicium gracile</name>
    <dbReference type="NCBI Taxonomy" id="1884261"/>
    <lineage>
        <taxon>Eukaryota</taxon>
        <taxon>Fungi</taxon>
        <taxon>Dikarya</taxon>
        <taxon>Basidiomycota</taxon>
        <taxon>Agaricomycotina</taxon>
        <taxon>Agaricomycetes</taxon>
        <taxon>Agaricomycetidae</taxon>
        <taxon>Agaricales</taxon>
        <taxon>Pleurotineae</taxon>
        <taxon>Pterulaceae</taxon>
        <taxon>Pterulicium</taxon>
    </lineage>
</organism>
<protein>
    <submittedName>
        <fullName evidence="3">Uncharacterized protein</fullName>
    </submittedName>
</protein>
<feature type="chain" id="PRO_5022860467" evidence="2">
    <location>
        <begin position="25"/>
        <end position="97"/>
    </location>
</feature>
<dbReference type="EMBL" id="ML178825">
    <property type="protein sequence ID" value="TFL01198.1"/>
    <property type="molecule type" value="Genomic_DNA"/>
</dbReference>
<sequence length="97" mass="10695">MKISTFYQLFLSSHTIFACSYVEGAPSGGSLWCRNVIGDGPTVQAFTAQELQQANHQDLHGQPHAIHQFMQQQWNMQPQGPAGQSFGSGSREGTGWR</sequence>
<evidence type="ECO:0000313" key="4">
    <source>
        <dbReference type="Proteomes" id="UP000305067"/>
    </source>
</evidence>
<name>A0A5C3QIR0_9AGAR</name>
<evidence type="ECO:0000256" key="2">
    <source>
        <dbReference type="SAM" id="SignalP"/>
    </source>
</evidence>
<dbReference type="PROSITE" id="PS51257">
    <property type="entry name" value="PROKAR_LIPOPROTEIN"/>
    <property type="match status" value="1"/>
</dbReference>
<feature type="signal peptide" evidence="2">
    <location>
        <begin position="1"/>
        <end position="24"/>
    </location>
</feature>
<dbReference type="AlphaFoldDB" id="A0A5C3QIR0"/>
<evidence type="ECO:0000256" key="1">
    <source>
        <dbReference type="SAM" id="MobiDB-lite"/>
    </source>
</evidence>
<feature type="region of interest" description="Disordered" evidence="1">
    <location>
        <begin position="73"/>
        <end position="97"/>
    </location>
</feature>
<reference evidence="3 4" key="1">
    <citation type="journal article" date="2019" name="Nat. Ecol. Evol.">
        <title>Megaphylogeny resolves global patterns of mushroom evolution.</title>
        <authorList>
            <person name="Varga T."/>
            <person name="Krizsan K."/>
            <person name="Foldi C."/>
            <person name="Dima B."/>
            <person name="Sanchez-Garcia M."/>
            <person name="Sanchez-Ramirez S."/>
            <person name="Szollosi G.J."/>
            <person name="Szarkandi J.G."/>
            <person name="Papp V."/>
            <person name="Albert L."/>
            <person name="Andreopoulos W."/>
            <person name="Angelini C."/>
            <person name="Antonin V."/>
            <person name="Barry K.W."/>
            <person name="Bougher N.L."/>
            <person name="Buchanan P."/>
            <person name="Buyck B."/>
            <person name="Bense V."/>
            <person name="Catcheside P."/>
            <person name="Chovatia M."/>
            <person name="Cooper J."/>
            <person name="Damon W."/>
            <person name="Desjardin D."/>
            <person name="Finy P."/>
            <person name="Geml J."/>
            <person name="Haridas S."/>
            <person name="Hughes K."/>
            <person name="Justo A."/>
            <person name="Karasinski D."/>
            <person name="Kautmanova I."/>
            <person name="Kiss B."/>
            <person name="Kocsube S."/>
            <person name="Kotiranta H."/>
            <person name="LaButti K.M."/>
            <person name="Lechner B.E."/>
            <person name="Liimatainen K."/>
            <person name="Lipzen A."/>
            <person name="Lukacs Z."/>
            <person name="Mihaltcheva S."/>
            <person name="Morgado L.N."/>
            <person name="Niskanen T."/>
            <person name="Noordeloos M.E."/>
            <person name="Ohm R.A."/>
            <person name="Ortiz-Santana B."/>
            <person name="Ovrebo C."/>
            <person name="Racz N."/>
            <person name="Riley R."/>
            <person name="Savchenko A."/>
            <person name="Shiryaev A."/>
            <person name="Soop K."/>
            <person name="Spirin V."/>
            <person name="Szebenyi C."/>
            <person name="Tomsovsky M."/>
            <person name="Tulloss R.E."/>
            <person name="Uehling J."/>
            <person name="Grigoriev I.V."/>
            <person name="Vagvolgyi C."/>
            <person name="Papp T."/>
            <person name="Martin F.M."/>
            <person name="Miettinen O."/>
            <person name="Hibbett D.S."/>
            <person name="Nagy L.G."/>
        </authorList>
    </citation>
    <scope>NUCLEOTIDE SEQUENCE [LARGE SCALE GENOMIC DNA]</scope>
    <source>
        <strain evidence="3 4">CBS 309.79</strain>
    </source>
</reference>